<protein>
    <submittedName>
        <fullName evidence="3">Uncharacterized protein</fullName>
    </submittedName>
</protein>
<feature type="signal peptide" evidence="2">
    <location>
        <begin position="1"/>
        <end position="18"/>
    </location>
</feature>
<accession>A0A9P9YM16</accession>
<gene>
    <name evidence="3" type="ORF">M5D96_008168</name>
</gene>
<reference evidence="3" key="1">
    <citation type="journal article" date="2023" name="Genome Biol. Evol.">
        <title>Long-read-based Genome Assembly of Drosophila gunungcola Reveals Fewer Chemosensory Genes in Flower-breeding Species.</title>
        <authorList>
            <person name="Negi A."/>
            <person name="Liao B.Y."/>
            <person name="Yeh S.D."/>
        </authorList>
    </citation>
    <scope>NUCLEOTIDE SEQUENCE</scope>
    <source>
        <strain evidence="3">Sukarami</strain>
    </source>
</reference>
<evidence type="ECO:0000256" key="1">
    <source>
        <dbReference type="SAM" id="MobiDB-lite"/>
    </source>
</evidence>
<dbReference type="AlphaFoldDB" id="A0A9P9YM16"/>
<dbReference type="Proteomes" id="UP001059596">
    <property type="component" value="Unassembled WGS sequence"/>
</dbReference>
<proteinExistence type="predicted"/>
<feature type="chain" id="PRO_5040283218" evidence="2">
    <location>
        <begin position="19"/>
        <end position="593"/>
    </location>
</feature>
<evidence type="ECO:0000313" key="4">
    <source>
        <dbReference type="Proteomes" id="UP001059596"/>
    </source>
</evidence>
<comment type="caution">
    <text evidence="3">The sequence shown here is derived from an EMBL/GenBank/DDBJ whole genome shotgun (WGS) entry which is preliminary data.</text>
</comment>
<dbReference type="EMBL" id="JAMKOV010000006">
    <property type="protein sequence ID" value="KAI8039444.1"/>
    <property type="molecule type" value="Genomic_DNA"/>
</dbReference>
<evidence type="ECO:0000313" key="3">
    <source>
        <dbReference type="EMBL" id="KAI8039444.1"/>
    </source>
</evidence>
<feature type="region of interest" description="Disordered" evidence="1">
    <location>
        <begin position="210"/>
        <end position="232"/>
    </location>
</feature>
<keyword evidence="2" id="KW-0732">Signal</keyword>
<organism evidence="3 4">
    <name type="scientific">Drosophila gunungcola</name>
    <name type="common">fruit fly</name>
    <dbReference type="NCBI Taxonomy" id="103775"/>
    <lineage>
        <taxon>Eukaryota</taxon>
        <taxon>Metazoa</taxon>
        <taxon>Ecdysozoa</taxon>
        <taxon>Arthropoda</taxon>
        <taxon>Hexapoda</taxon>
        <taxon>Insecta</taxon>
        <taxon>Pterygota</taxon>
        <taxon>Neoptera</taxon>
        <taxon>Endopterygota</taxon>
        <taxon>Diptera</taxon>
        <taxon>Brachycera</taxon>
        <taxon>Muscomorpha</taxon>
        <taxon>Ephydroidea</taxon>
        <taxon>Drosophilidae</taxon>
        <taxon>Drosophila</taxon>
        <taxon>Sophophora</taxon>
    </lineage>
</organism>
<keyword evidence="4" id="KW-1185">Reference proteome</keyword>
<evidence type="ECO:0000256" key="2">
    <source>
        <dbReference type="SAM" id="SignalP"/>
    </source>
</evidence>
<feature type="compositionally biased region" description="Basic and acidic residues" evidence="1">
    <location>
        <begin position="217"/>
        <end position="232"/>
    </location>
</feature>
<name>A0A9P9YM16_9MUSC</name>
<sequence length="593" mass="65635">MHSLRLLVLLGVLLATQGRVVDQEKISELVASPADIKPLKVQQELANEIRETQPLLIGPVNTPEIPAKPISEAIKPEEVKETQPQVANSINALDIQESPSQLDNSNNSPVAPSQAINPVEVTKGNQESQSQLVNSISSEVAPSDAIKPVVVEPEVNHEIQSQLSNSISSHVASSDASKPVEVEPEVKKDELVQLSNTINSEGVQAGIEVKQSTSNEITKEHEIPKEHSAKQGRDNKIQFAYEQPSQTQNQNQLLSVQDLEKIFKYQEVQVINGSQPLGQYQNHFNKFQTYPKVEYVSVVNTSEANVTHHIHNHTHYYPNQKKPGFPFPFPFLPNPFEKYEPTYVNLNLTTNSTANVTQHTHIYEETKPFPFLPNPFTDFPKVVGLSLVLLPNPFFVNKSQGQPQVVNLPAGYQESGEYQYFGKFRAFSEEPQKQQQPQKPSFYLIPNPLANQIANEGQKGEANVLLPVNLAALPLLVPAPEVVQGKASSSGSISFQDLIKASNVHVSQPLKLQANNGMTQIQKEQAAIQQLILNHLSEQTKLFQKQSLGDGKRSQSASPVGVQEEEESSVLFAVEIPKPIYRFFKGIFGGFSN</sequence>